<keyword evidence="4 7" id="KW-0479">Metal-binding</keyword>
<dbReference type="EC" id="5.4.2.8" evidence="12"/>
<organism evidence="12">
    <name type="scientific">uncultured Sphingomonadaceae bacterium</name>
    <dbReference type="NCBI Taxonomy" id="169976"/>
    <lineage>
        <taxon>Bacteria</taxon>
        <taxon>Pseudomonadati</taxon>
        <taxon>Pseudomonadota</taxon>
        <taxon>Alphaproteobacteria</taxon>
        <taxon>Sphingomonadales</taxon>
        <taxon>Sphingomonadaceae</taxon>
        <taxon>environmental samples</taxon>
    </lineage>
</organism>
<name>A0A6J4SAA0_9SPHN</name>
<dbReference type="EMBL" id="CADCVW010000030">
    <property type="protein sequence ID" value="CAA9490270.1"/>
    <property type="molecule type" value="Genomic_DNA"/>
</dbReference>
<dbReference type="EC" id="5.4.2.2" evidence="12"/>
<keyword evidence="3" id="KW-0597">Phosphoprotein</keyword>
<dbReference type="GO" id="GO:0004614">
    <property type="term" value="F:phosphoglucomutase activity"/>
    <property type="evidence" value="ECO:0007669"/>
    <property type="project" value="UniProtKB-EC"/>
</dbReference>
<gene>
    <name evidence="12" type="ORF">AVDCRST_MAG39-756</name>
</gene>
<dbReference type="InterPro" id="IPR005844">
    <property type="entry name" value="A-D-PHexomutase_a/b/a-I"/>
</dbReference>
<dbReference type="GO" id="GO:0000287">
    <property type="term" value="F:magnesium ion binding"/>
    <property type="evidence" value="ECO:0007669"/>
    <property type="project" value="InterPro"/>
</dbReference>
<evidence type="ECO:0000313" key="12">
    <source>
        <dbReference type="EMBL" id="CAA9490270.1"/>
    </source>
</evidence>
<dbReference type="PANTHER" id="PTHR43771:SF2">
    <property type="entry name" value="PHOSPHOMANNOMUTASE_PHOSPHOGLUCOMUTASE"/>
    <property type="match status" value="1"/>
</dbReference>
<evidence type="ECO:0000259" key="8">
    <source>
        <dbReference type="Pfam" id="PF00408"/>
    </source>
</evidence>
<keyword evidence="6 12" id="KW-0413">Isomerase</keyword>
<dbReference type="Pfam" id="PF02879">
    <property type="entry name" value="PGM_PMM_II"/>
    <property type="match status" value="1"/>
</dbReference>
<evidence type="ECO:0000259" key="9">
    <source>
        <dbReference type="Pfam" id="PF02878"/>
    </source>
</evidence>
<dbReference type="AlphaFoldDB" id="A0A6J4SAA0"/>
<feature type="domain" description="Alpha-D-phosphohexomutase alpha/beta/alpha" evidence="10">
    <location>
        <begin position="167"/>
        <end position="248"/>
    </location>
</feature>
<dbReference type="InterPro" id="IPR005843">
    <property type="entry name" value="A-D-PHexomutase_C"/>
</dbReference>
<dbReference type="InterPro" id="IPR016066">
    <property type="entry name" value="A-D-PHexomutase_CS"/>
</dbReference>
<dbReference type="CDD" id="cd03089">
    <property type="entry name" value="PMM_PGM"/>
    <property type="match status" value="1"/>
</dbReference>
<dbReference type="GO" id="GO:0005975">
    <property type="term" value="P:carbohydrate metabolic process"/>
    <property type="evidence" value="ECO:0007669"/>
    <property type="project" value="InterPro"/>
</dbReference>
<protein>
    <submittedName>
        <fullName evidence="12">Phosphoglucomutase @ Phosphomannomutase</fullName>
        <ecNumber evidence="12">5.4.2.2</ecNumber>
        <ecNumber evidence="12">5.4.2.8</ecNumber>
    </submittedName>
</protein>
<dbReference type="Gene3D" id="3.40.120.10">
    <property type="entry name" value="Alpha-D-Glucose-1,6-Bisphosphate, subunit A, domain 3"/>
    <property type="match status" value="3"/>
</dbReference>
<dbReference type="InterPro" id="IPR016055">
    <property type="entry name" value="A-D-PHexomutase_a/b/a-I/II/III"/>
</dbReference>
<evidence type="ECO:0000256" key="2">
    <source>
        <dbReference type="ARBA" id="ARBA00010231"/>
    </source>
</evidence>
<reference evidence="12" key="1">
    <citation type="submission" date="2020-02" db="EMBL/GenBank/DDBJ databases">
        <authorList>
            <person name="Meier V. D."/>
        </authorList>
    </citation>
    <scope>NUCLEOTIDE SEQUENCE</scope>
    <source>
        <strain evidence="12">AVDCRST_MAG39</strain>
    </source>
</reference>
<dbReference type="GO" id="GO:0004615">
    <property type="term" value="F:phosphomannomutase activity"/>
    <property type="evidence" value="ECO:0007669"/>
    <property type="project" value="UniProtKB-EC"/>
</dbReference>
<evidence type="ECO:0000256" key="3">
    <source>
        <dbReference type="ARBA" id="ARBA00022553"/>
    </source>
</evidence>
<dbReference type="SUPFAM" id="SSF55957">
    <property type="entry name" value="Phosphoglucomutase, C-terminal domain"/>
    <property type="match status" value="1"/>
</dbReference>
<sequence length="448" mass="47367">MHPLNPKLRRAYDLRGTVGSTLDEDDARALGLRFAALARARGLGVRGVAVSRDGRLSSPTLEAALVDGLVRGGLPVVRLPLGPTPTVSFAVHRLGLDGGIMVTGSHNPPDQNGFKLLLGGAPVHGAALGELWEVAVEERTGGSVAERDVSNAYLGALLAEAPPVPRRLAWDSGNGATGAMVERLAGAMPGHHVLLHTAIDGRFPNHHPDPSVPENLEDLRAAVVLERADLGLAFDGDGDRVGMVDEEGAIVWADQLILLLACDVLTERPGAPVVADVKSSAVLFDGVAAAGGRAVMGPSGYVLVRERMLAEGAPLAGEMSGHIFFGDRWHHADDGLYVAMRALGALHRSGRSLAEFRRALPATYATPELRLPCPDEDKARVLSAVAARAPDADRTDGLRVSTPDGWWLLRSSGTEPKLTARVEGWSEAGRDRLLNQLQGLLRDANLVI</sequence>
<dbReference type="InterPro" id="IPR005845">
    <property type="entry name" value="A-D-PHexomutase_a/b/a-II"/>
</dbReference>
<dbReference type="PRINTS" id="PR00509">
    <property type="entry name" value="PGMPMM"/>
</dbReference>
<comment type="similarity">
    <text evidence="2 7">Belongs to the phosphohexose mutase family.</text>
</comment>
<evidence type="ECO:0000256" key="1">
    <source>
        <dbReference type="ARBA" id="ARBA00001946"/>
    </source>
</evidence>
<accession>A0A6J4SAA0</accession>
<dbReference type="PROSITE" id="PS00710">
    <property type="entry name" value="PGM_PMM"/>
    <property type="match status" value="1"/>
</dbReference>
<proteinExistence type="inferred from homology"/>
<evidence type="ECO:0000256" key="6">
    <source>
        <dbReference type="ARBA" id="ARBA00023235"/>
    </source>
</evidence>
<evidence type="ECO:0000256" key="4">
    <source>
        <dbReference type="ARBA" id="ARBA00022723"/>
    </source>
</evidence>
<evidence type="ECO:0000256" key="5">
    <source>
        <dbReference type="ARBA" id="ARBA00022842"/>
    </source>
</evidence>
<dbReference type="Pfam" id="PF02880">
    <property type="entry name" value="PGM_PMM_III"/>
    <property type="match status" value="1"/>
</dbReference>
<dbReference type="Pfam" id="PF02878">
    <property type="entry name" value="PGM_PMM_I"/>
    <property type="match status" value="1"/>
</dbReference>
<evidence type="ECO:0000259" key="10">
    <source>
        <dbReference type="Pfam" id="PF02879"/>
    </source>
</evidence>
<keyword evidence="5 7" id="KW-0460">Magnesium</keyword>
<dbReference type="PANTHER" id="PTHR43771">
    <property type="entry name" value="PHOSPHOMANNOMUTASE"/>
    <property type="match status" value="1"/>
</dbReference>
<dbReference type="Gene3D" id="3.30.310.50">
    <property type="entry name" value="Alpha-D-phosphohexomutase, C-terminal domain"/>
    <property type="match status" value="1"/>
</dbReference>
<dbReference type="SUPFAM" id="SSF53738">
    <property type="entry name" value="Phosphoglucomutase, first 3 domains"/>
    <property type="match status" value="3"/>
</dbReference>
<dbReference type="InterPro" id="IPR005841">
    <property type="entry name" value="Alpha-D-phosphohexomutase_SF"/>
</dbReference>
<dbReference type="Pfam" id="PF00408">
    <property type="entry name" value="PGM_PMM_IV"/>
    <property type="match status" value="1"/>
</dbReference>
<dbReference type="InterPro" id="IPR005846">
    <property type="entry name" value="A-D-PHexomutase_a/b/a-III"/>
</dbReference>
<feature type="domain" description="Alpha-D-phosphohexomutase alpha/beta/alpha" evidence="11">
    <location>
        <begin position="253"/>
        <end position="364"/>
    </location>
</feature>
<evidence type="ECO:0000256" key="7">
    <source>
        <dbReference type="RuleBase" id="RU004326"/>
    </source>
</evidence>
<comment type="cofactor">
    <cofactor evidence="1">
        <name>Mg(2+)</name>
        <dbReference type="ChEBI" id="CHEBI:18420"/>
    </cofactor>
</comment>
<evidence type="ECO:0000259" key="11">
    <source>
        <dbReference type="Pfam" id="PF02880"/>
    </source>
</evidence>
<dbReference type="InterPro" id="IPR036900">
    <property type="entry name" value="A-D-PHexomutase_C_sf"/>
</dbReference>
<feature type="domain" description="Alpha-D-phosphohexomutase alpha/beta/alpha" evidence="9">
    <location>
        <begin position="8"/>
        <end position="124"/>
    </location>
</feature>
<feature type="domain" description="Alpha-D-phosphohexomutase C-terminal" evidence="8">
    <location>
        <begin position="368"/>
        <end position="433"/>
    </location>
</feature>